<sequence>MGKGDKKTKRGKIFKNSYGKLRMKKKTANRKLNSKNIDSQDQIQVQTIINKKTGEKLISIKQKDTFELVDPIKFYGDYTVTSHMIKSGIPKDEMNGQKKPSKKSREVFIEGMKLWNEKLAEIRKIKIPKNLIDLLSTAKKSEQVKLLKGVVLTSDLLAALIFEACEKHGYKLSQYKSEITQDQFDTKKMPIAYEVKDNGEVKTFGKTELSDGQLKQAINQRKMTISKFLEKDDIFHCFFTNQNSLNGVETWLDKKQPHFHYISKSFGIEKEKILKELSSKKYKLGSLPHLKITDYGKQPK</sequence>
<comment type="caution">
    <text evidence="4">The sequence shown here is derived from an EMBL/GenBank/DDBJ whole genome shotgun (WGS) entry which is preliminary data.</text>
</comment>
<dbReference type="GO" id="GO:0005840">
    <property type="term" value="C:ribosome"/>
    <property type="evidence" value="ECO:0007669"/>
    <property type="project" value="UniProtKB-KW"/>
</dbReference>
<gene>
    <name evidence="4" type="ORF">E2488_14405</name>
</gene>
<evidence type="ECO:0000313" key="4">
    <source>
        <dbReference type="EMBL" id="TEW72058.1"/>
    </source>
</evidence>
<reference evidence="4 5" key="1">
    <citation type="journal article" date="2011" name="J. Microbiol.">
        <title>Gramella jeungdoensis sp. nov., isolated from a solar saltern in Korea.</title>
        <authorList>
            <person name="Joung Y."/>
            <person name="Kim H."/>
            <person name="Jang T."/>
            <person name="Ahn T.S."/>
            <person name="Joh K."/>
        </authorList>
    </citation>
    <scope>NUCLEOTIDE SEQUENCE [LARGE SCALE GENOMIC DNA]</scope>
    <source>
        <strain evidence="4 5">KCTC 23123</strain>
    </source>
</reference>
<keyword evidence="5" id="KW-1185">Reference proteome</keyword>
<dbReference type="RefSeq" id="WP_134249083.1">
    <property type="nucleotide sequence ID" value="NZ_SNQI01000006.1"/>
</dbReference>
<dbReference type="Proteomes" id="UP000298517">
    <property type="component" value="Unassembled WGS sequence"/>
</dbReference>
<evidence type="ECO:0000313" key="5">
    <source>
        <dbReference type="Proteomes" id="UP000298517"/>
    </source>
</evidence>
<dbReference type="OrthoDB" id="982202at2"/>
<evidence type="ECO:0000256" key="3">
    <source>
        <dbReference type="ARBA" id="ARBA00023274"/>
    </source>
</evidence>
<comment type="similarity">
    <text evidence="1">Belongs to the bacterial ribosomal protein bTHX family.</text>
</comment>
<proteinExistence type="inferred from homology"/>
<dbReference type="InterPro" id="IPR030826">
    <property type="entry name" value="Ribosomal_bTHX/bTHXc/bTHXm"/>
</dbReference>
<keyword evidence="3" id="KW-0687">Ribonucleoprotein</keyword>
<organism evidence="4 5">
    <name type="scientific">Gramella jeungdoensis</name>
    <dbReference type="NCBI Taxonomy" id="708091"/>
    <lineage>
        <taxon>Bacteria</taxon>
        <taxon>Pseudomonadati</taxon>
        <taxon>Bacteroidota</taxon>
        <taxon>Flavobacteriia</taxon>
        <taxon>Flavobacteriales</taxon>
        <taxon>Flavobacteriaceae</taxon>
        <taxon>Christiangramia</taxon>
    </lineage>
</organism>
<dbReference type="EMBL" id="SNQI01000006">
    <property type="protein sequence ID" value="TEW72058.1"/>
    <property type="molecule type" value="Genomic_DNA"/>
</dbReference>
<evidence type="ECO:0000256" key="2">
    <source>
        <dbReference type="ARBA" id="ARBA00022980"/>
    </source>
</evidence>
<dbReference type="NCBIfam" id="TIGR04560">
    <property type="entry name" value="ribo_THX"/>
    <property type="match status" value="1"/>
</dbReference>
<name>A0A4Y8AQF3_9FLAO</name>
<evidence type="ECO:0000256" key="1">
    <source>
        <dbReference type="ARBA" id="ARBA00010834"/>
    </source>
</evidence>
<protein>
    <submittedName>
        <fullName evidence="4">30S ribosomal protein THX</fullName>
    </submittedName>
</protein>
<accession>A0A4Y8AQF3</accession>
<keyword evidence="2 4" id="KW-0689">Ribosomal protein</keyword>
<dbReference type="GO" id="GO:1990904">
    <property type="term" value="C:ribonucleoprotein complex"/>
    <property type="evidence" value="ECO:0007669"/>
    <property type="project" value="UniProtKB-KW"/>
</dbReference>
<dbReference type="AlphaFoldDB" id="A0A4Y8AQF3"/>